<evidence type="ECO:0000313" key="3">
    <source>
        <dbReference type="EMBL" id="KKL71271.1"/>
    </source>
</evidence>
<keyword evidence="2" id="KW-0456">Lyase</keyword>
<evidence type="ECO:0000256" key="1">
    <source>
        <dbReference type="ARBA" id="ARBA00007896"/>
    </source>
</evidence>
<comment type="caution">
    <text evidence="3">The sequence shown here is derived from an EMBL/GenBank/DDBJ whole genome shotgun (WGS) entry which is preliminary data.</text>
</comment>
<dbReference type="Pfam" id="PF07286">
    <property type="entry name" value="D-Glu_cyclase"/>
    <property type="match status" value="1"/>
</dbReference>
<organism evidence="3">
    <name type="scientific">marine sediment metagenome</name>
    <dbReference type="NCBI Taxonomy" id="412755"/>
    <lineage>
        <taxon>unclassified sequences</taxon>
        <taxon>metagenomes</taxon>
        <taxon>ecological metagenomes</taxon>
    </lineage>
</organism>
<evidence type="ECO:0008006" key="4">
    <source>
        <dbReference type="Google" id="ProtNLM"/>
    </source>
</evidence>
<dbReference type="FunFam" id="3.30.2040.10:FF:000001">
    <property type="entry name" value="D-glutamate cyclase, mitochondrial"/>
    <property type="match status" value="1"/>
</dbReference>
<gene>
    <name evidence="3" type="ORF">LCGC14_2096580</name>
</gene>
<sequence length="265" mass="29798">MDKDEIRNLHPTEIRKLIRKGEFSSSTEGCADGYAQANLVILPEKNAFDFLLFCHRNPKPCPVLEVTEPGDYNLKDLAEGADVRTDLPRYRIYEKGECVGDVEQIVDLWRDDLVAFMIGCSYSFESALLKANIRLRHIELGEIVSVYFTNQPCKPAGIFKGPMVTSMRPIRRDQLVRVIQICSRFPAVHGAPVHVGDPGKLGIVDMDKPNFGWKPEIGADEVPVFWGCGITPQAVAMKAEVDFMITHYPGHMFITDRLSEEFAVL</sequence>
<proteinExistence type="inferred from homology"/>
<dbReference type="InterPro" id="IPR038021">
    <property type="entry name" value="Putative_hydro-lyase"/>
</dbReference>
<dbReference type="PIRSF" id="PIRSF029755">
    <property type="entry name" value="UCP029755"/>
    <property type="match status" value="1"/>
</dbReference>
<accession>A0A0F9EYI4</accession>
<dbReference type="AlphaFoldDB" id="A0A0F9EYI4"/>
<evidence type="ECO:0000256" key="2">
    <source>
        <dbReference type="ARBA" id="ARBA00023239"/>
    </source>
</evidence>
<comment type="similarity">
    <text evidence="1">Belongs to the D-glutamate cyclase family.</text>
</comment>
<dbReference type="SUPFAM" id="SSF160920">
    <property type="entry name" value="PSTPO5379-like"/>
    <property type="match status" value="1"/>
</dbReference>
<dbReference type="EMBL" id="LAZR01025644">
    <property type="protein sequence ID" value="KKL71271.1"/>
    <property type="molecule type" value="Genomic_DNA"/>
</dbReference>
<dbReference type="Gene3D" id="3.40.1640.10">
    <property type="entry name" value="PSTPO5379-like"/>
    <property type="match status" value="1"/>
</dbReference>
<dbReference type="PANTHER" id="PTHR32022:SF10">
    <property type="entry name" value="D-GLUTAMATE CYCLASE, MITOCHONDRIAL"/>
    <property type="match status" value="1"/>
</dbReference>
<dbReference type="InterPro" id="IPR009906">
    <property type="entry name" value="D-Glu_cyclase"/>
</dbReference>
<dbReference type="NCBIfam" id="NF003969">
    <property type="entry name" value="PRK05463.1"/>
    <property type="match status" value="1"/>
</dbReference>
<reference evidence="3" key="1">
    <citation type="journal article" date="2015" name="Nature">
        <title>Complex archaea that bridge the gap between prokaryotes and eukaryotes.</title>
        <authorList>
            <person name="Spang A."/>
            <person name="Saw J.H."/>
            <person name="Jorgensen S.L."/>
            <person name="Zaremba-Niedzwiedzka K."/>
            <person name="Martijn J."/>
            <person name="Lind A.E."/>
            <person name="van Eijk R."/>
            <person name="Schleper C."/>
            <person name="Guy L."/>
            <person name="Ettema T.J."/>
        </authorList>
    </citation>
    <scope>NUCLEOTIDE SEQUENCE</scope>
</reference>
<dbReference type="PANTHER" id="PTHR32022">
    <property type="entry name" value="D-GLUTAMATE CYCLASE, MITOCHONDRIAL"/>
    <property type="match status" value="1"/>
</dbReference>
<dbReference type="Gene3D" id="3.30.2040.10">
    <property type="entry name" value="PSTPO5379-like domain"/>
    <property type="match status" value="1"/>
</dbReference>
<protein>
    <recommendedName>
        <fullName evidence="4">Hydro-lyase</fullName>
    </recommendedName>
</protein>
<dbReference type="InterPro" id="IPR016938">
    <property type="entry name" value="UPF0317"/>
</dbReference>
<dbReference type="GO" id="GO:0016829">
    <property type="term" value="F:lyase activity"/>
    <property type="evidence" value="ECO:0007669"/>
    <property type="project" value="UniProtKB-KW"/>
</dbReference>
<name>A0A0F9EYI4_9ZZZZ</name>
<dbReference type="HAMAP" id="MF_01830">
    <property type="entry name" value="Hydro_lyase"/>
    <property type="match status" value="1"/>
</dbReference>